<dbReference type="Proteomes" id="UP001054945">
    <property type="component" value="Unassembled WGS sequence"/>
</dbReference>
<name>A0AAV4NTP2_CAEEX</name>
<comment type="caution">
    <text evidence="1">The sequence shown here is derived from an EMBL/GenBank/DDBJ whole genome shotgun (WGS) entry which is preliminary data.</text>
</comment>
<protein>
    <submittedName>
        <fullName evidence="1">Uncharacterized protein</fullName>
    </submittedName>
</protein>
<evidence type="ECO:0000313" key="2">
    <source>
        <dbReference type="Proteomes" id="UP001054945"/>
    </source>
</evidence>
<accession>A0AAV4NTP2</accession>
<sequence>MTAQRTIPEDFSGDAGMCLCCTGHKKVCSALIIGEGELLLAVSALIRNLTNLRYKTNASSRKTQRGLSLMVVNGIKHSSSSSVIKSPLMPSAPSLKTSLEMQACVPLLIDTECVFRVNNRGRRIAPQSYKVPMRFGQACWSIWDPFKNVINEKTSTTSVAFFLFIPKLFDTLLDSGFFQNECLLFQWKIPDGRKKHKFHKLFVIPSYPVYLRSLSPDIERESFRHSQNSEKGVLPWKRRAIFGRKL</sequence>
<dbReference type="EMBL" id="BPLR01021266">
    <property type="protein sequence ID" value="GIX87784.1"/>
    <property type="molecule type" value="Genomic_DNA"/>
</dbReference>
<gene>
    <name evidence="1" type="ORF">CEXT_393321</name>
</gene>
<organism evidence="1 2">
    <name type="scientific">Caerostris extrusa</name>
    <name type="common">Bark spider</name>
    <name type="synonym">Caerostris bankana</name>
    <dbReference type="NCBI Taxonomy" id="172846"/>
    <lineage>
        <taxon>Eukaryota</taxon>
        <taxon>Metazoa</taxon>
        <taxon>Ecdysozoa</taxon>
        <taxon>Arthropoda</taxon>
        <taxon>Chelicerata</taxon>
        <taxon>Arachnida</taxon>
        <taxon>Araneae</taxon>
        <taxon>Araneomorphae</taxon>
        <taxon>Entelegynae</taxon>
        <taxon>Araneoidea</taxon>
        <taxon>Araneidae</taxon>
        <taxon>Caerostris</taxon>
    </lineage>
</organism>
<proteinExistence type="predicted"/>
<keyword evidence="2" id="KW-1185">Reference proteome</keyword>
<reference evidence="1 2" key="1">
    <citation type="submission" date="2021-06" db="EMBL/GenBank/DDBJ databases">
        <title>Caerostris extrusa draft genome.</title>
        <authorList>
            <person name="Kono N."/>
            <person name="Arakawa K."/>
        </authorList>
    </citation>
    <scope>NUCLEOTIDE SEQUENCE [LARGE SCALE GENOMIC DNA]</scope>
</reference>
<evidence type="ECO:0000313" key="1">
    <source>
        <dbReference type="EMBL" id="GIX87784.1"/>
    </source>
</evidence>
<dbReference type="AlphaFoldDB" id="A0AAV4NTP2"/>